<dbReference type="InterPro" id="IPR036591">
    <property type="entry name" value="YggU-like_sf"/>
</dbReference>
<dbReference type="OMA" id="KCMARFL"/>
<sequence>MVRSKNSSKKDKNVKDSPDCVAPTSCDLLSCVTKCPRTSQARIAIRAKPGAKVSCLTGIDAEGALGVQLNASARDGEANEELLSFLSKEVLGVKKKDVALVQGSKSREKVVEIADVLTVDDVSRLLRDELQS</sequence>
<dbReference type="PANTHER" id="PTHR47817">
    <property type="entry name" value="OS04G0686300 PROTEIN"/>
    <property type="match status" value="1"/>
</dbReference>
<dbReference type="GeneID" id="9063342"/>
<dbReference type="Gene3D" id="3.30.1200.10">
    <property type="entry name" value="YggU-like"/>
    <property type="match status" value="1"/>
</dbReference>
<dbReference type="FunCoup" id="C5KBW7">
    <property type="interactions" value="101"/>
</dbReference>
<dbReference type="SUPFAM" id="SSF69786">
    <property type="entry name" value="YggU-like"/>
    <property type="match status" value="1"/>
</dbReference>
<dbReference type="Pfam" id="PF02594">
    <property type="entry name" value="DUF167"/>
    <property type="match status" value="1"/>
</dbReference>
<comment type="similarity">
    <text evidence="1">Belongs to the UPF0235 family.</text>
</comment>
<evidence type="ECO:0000313" key="2">
    <source>
        <dbReference type="EMBL" id="EER17998.1"/>
    </source>
</evidence>
<keyword evidence="3" id="KW-1185">Reference proteome</keyword>
<organism evidence="3">
    <name type="scientific">Perkinsus marinus (strain ATCC 50983 / TXsc)</name>
    <dbReference type="NCBI Taxonomy" id="423536"/>
    <lineage>
        <taxon>Eukaryota</taxon>
        <taxon>Sar</taxon>
        <taxon>Alveolata</taxon>
        <taxon>Perkinsozoa</taxon>
        <taxon>Perkinsea</taxon>
        <taxon>Perkinsida</taxon>
        <taxon>Perkinsidae</taxon>
        <taxon>Perkinsus</taxon>
    </lineage>
</organism>
<name>C5KBW7_PERM5</name>
<dbReference type="PANTHER" id="PTHR47817:SF2">
    <property type="entry name" value="OS04G0686300 PROTEIN"/>
    <property type="match status" value="1"/>
</dbReference>
<reference evidence="2 3" key="1">
    <citation type="submission" date="2008-07" db="EMBL/GenBank/DDBJ databases">
        <authorList>
            <person name="El-Sayed N."/>
            <person name="Caler E."/>
            <person name="Inman J."/>
            <person name="Amedeo P."/>
            <person name="Hass B."/>
            <person name="Wortman J."/>
        </authorList>
    </citation>
    <scope>NUCLEOTIDE SEQUENCE [LARGE SCALE GENOMIC DNA]</scope>
    <source>
        <strain evidence="3">ATCC 50983 / TXsc</strain>
    </source>
</reference>
<evidence type="ECO:0000313" key="3">
    <source>
        <dbReference type="Proteomes" id="UP000007800"/>
    </source>
</evidence>
<dbReference type="InParanoid" id="C5KBW7"/>
<dbReference type="HAMAP" id="MF_00634">
    <property type="entry name" value="UPF0235"/>
    <property type="match status" value="1"/>
</dbReference>
<proteinExistence type="inferred from homology"/>
<dbReference type="EMBL" id="GG671946">
    <property type="protein sequence ID" value="EER17998.1"/>
    <property type="molecule type" value="Genomic_DNA"/>
</dbReference>
<dbReference type="NCBIfam" id="TIGR00251">
    <property type="entry name" value="DUF167 family protein"/>
    <property type="match status" value="1"/>
</dbReference>
<dbReference type="RefSeq" id="XP_002786202.1">
    <property type="nucleotide sequence ID" value="XM_002786156.1"/>
</dbReference>
<dbReference type="InterPro" id="IPR003746">
    <property type="entry name" value="DUF167"/>
</dbReference>
<accession>C5KBW7</accession>
<gene>
    <name evidence="2" type="ORF">Pmar_PMAR019880</name>
</gene>
<dbReference type="Proteomes" id="UP000007800">
    <property type="component" value="Unassembled WGS sequence"/>
</dbReference>
<evidence type="ECO:0000256" key="1">
    <source>
        <dbReference type="ARBA" id="ARBA00010364"/>
    </source>
</evidence>
<dbReference type="SMART" id="SM01152">
    <property type="entry name" value="DUF167"/>
    <property type="match status" value="1"/>
</dbReference>
<dbReference type="AlphaFoldDB" id="C5KBW7"/>
<dbReference type="OrthoDB" id="244097at2759"/>
<protein>
    <submittedName>
        <fullName evidence="2">Uncharacterized protein</fullName>
    </submittedName>
</protein>